<dbReference type="Proteomes" id="UP000292818">
    <property type="component" value="Unassembled WGS sequence"/>
</dbReference>
<dbReference type="EMBL" id="SETJ01000038">
    <property type="protein sequence ID" value="RZM16571.1"/>
    <property type="molecule type" value="Genomic_DNA"/>
</dbReference>
<gene>
    <name evidence="8" type="ORF">LDELB18P1_0921</name>
</gene>
<dbReference type="GO" id="GO:0051607">
    <property type="term" value="P:defense response to virus"/>
    <property type="evidence" value="ECO:0007669"/>
    <property type="project" value="UniProtKB-KW"/>
</dbReference>
<keyword evidence="5" id="KW-0051">Antiviral defense</keyword>
<dbReference type="AlphaFoldDB" id="A0A4Q7DWF2"/>
<accession>A0A4Q7DWF2</accession>
<feature type="domain" description="CRISPR type III-associated protein" evidence="7">
    <location>
        <begin position="10"/>
        <end position="253"/>
    </location>
</feature>
<organism evidence="8 9">
    <name type="scientific">Lactobacillus delbrueckii</name>
    <dbReference type="NCBI Taxonomy" id="1584"/>
    <lineage>
        <taxon>Bacteria</taxon>
        <taxon>Bacillati</taxon>
        <taxon>Bacillota</taxon>
        <taxon>Bacilli</taxon>
        <taxon>Lactobacillales</taxon>
        <taxon>Lactobacillaceae</taxon>
        <taxon>Lactobacillus</taxon>
    </lineage>
</organism>
<evidence type="ECO:0000256" key="5">
    <source>
        <dbReference type="ARBA" id="ARBA00023118"/>
    </source>
</evidence>
<dbReference type="NCBIfam" id="TIGR01899">
    <property type="entry name" value="cas_TM1807_csm5"/>
    <property type="match status" value="1"/>
</dbReference>
<name>A0A4Q7DWF2_9LACO</name>
<comment type="function">
    <text evidence="1">This subunit might be involved in maturation of a crRNA intermediate to its mature form.</text>
</comment>
<dbReference type="PANTHER" id="PTHR38007:SF1">
    <property type="entry name" value="CRISPR SYSTEM CMS PROTEIN CSM5"/>
    <property type="match status" value="1"/>
</dbReference>
<dbReference type="InterPro" id="IPR010173">
    <property type="entry name" value="CRISPR-assoc_Csm5"/>
</dbReference>
<dbReference type="InterPro" id="IPR005537">
    <property type="entry name" value="RAMP_III_fam"/>
</dbReference>
<evidence type="ECO:0000313" key="8">
    <source>
        <dbReference type="EMBL" id="RZM16571.1"/>
    </source>
</evidence>
<evidence type="ECO:0000256" key="2">
    <source>
        <dbReference type="ARBA" id="ARBA00006680"/>
    </source>
</evidence>
<dbReference type="PANTHER" id="PTHR38007">
    <property type="entry name" value="CRISPR SYSTEM CMS PROTEIN CSM5"/>
    <property type="match status" value="1"/>
</dbReference>
<evidence type="ECO:0000256" key="1">
    <source>
        <dbReference type="ARBA" id="ARBA00003088"/>
    </source>
</evidence>
<evidence type="ECO:0000256" key="6">
    <source>
        <dbReference type="ARBA" id="ARBA00031720"/>
    </source>
</evidence>
<comment type="similarity">
    <text evidence="2">Belongs to the CRISPR-associated Csm5 family.</text>
</comment>
<proteinExistence type="inferred from homology"/>
<protein>
    <recommendedName>
        <fullName evidence="3">CRISPR system Cms protein Csm5</fullName>
    </recommendedName>
    <alternativeName>
        <fullName evidence="6">CRISPR type III A-associated protein Csm5</fullName>
    </alternativeName>
</protein>
<comment type="caution">
    <text evidence="8">The sequence shown here is derived from an EMBL/GenBank/DDBJ whole genome shotgun (WGS) entry which is preliminary data.</text>
</comment>
<dbReference type="Pfam" id="PF03787">
    <property type="entry name" value="RAMPs"/>
    <property type="match status" value="1"/>
</dbReference>
<evidence type="ECO:0000259" key="7">
    <source>
        <dbReference type="Pfam" id="PF03787"/>
    </source>
</evidence>
<keyword evidence="4" id="KW-0694">RNA-binding</keyword>
<evidence type="ECO:0000313" key="9">
    <source>
        <dbReference type="Proteomes" id="UP000292818"/>
    </source>
</evidence>
<dbReference type="GO" id="GO:0003723">
    <property type="term" value="F:RNA binding"/>
    <property type="evidence" value="ECO:0007669"/>
    <property type="project" value="UniProtKB-KW"/>
</dbReference>
<evidence type="ECO:0000256" key="4">
    <source>
        <dbReference type="ARBA" id="ARBA00022884"/>
    </source>
</evidence>
<sequence length="347" mass="40111">MKRYREFEFKLRTLAPVFIGSGETYKQREYIYENDAYYFPNFVTLYRKLSSNQRQQEAFENYLMSSRIQEKNMRLGEFLRKINFTDRDLGGYSIKATGVEVENNGDPDRLNEIAKFIKDPQGRPYIPGTSLKGAIRTILINTRFKGVEKIPWGGSDDIFHDIRVSDSEPLKLSSLVITKKWDYNTRKDGPNPLPLTRECLKPYTKVVFTITTVGDEAAEIISGLSKAADEFYKRYEERFLKDLDLKYRQSGYNHPIYLGGGSGLWTKANYDRINIEQIRSRTPRKMKMTGNGVFKLTKAKRQSYRLKIKGVIEERELVGKNGGAADTKDGIGFYEMGKCCFTIKEKK</sequence>
<reference evidence="8 9" key="1">
    <citation type="submission" date="2019-01" db="EMBL/GenBank/DDBJ databases">
        <title>Colonization of the human gut by bovine bacteria present in Parmesan cheese.</title>
        <authorList>
            <person name="Lugli G.A."/>
            <person name="Milani C."/>
        </authorList>
    </citation>
    <scope>NUCLEOTIDE SEQUENCE [LARGE SCALE GENOMIC DNA]</scope>
    <source>
        <strain evidence="8 9">LDELB18P1</strain>
    </source>
</reference>
<evidence type="ECO:0000256" key="3">
    <source>
        <dbReference type="ARBA" id="ARBA00016113"/>
    </source>
</evidence>
<dbReference type="RefSeq" id="WP_035161133.1">
    <property type="nucleotide sequence ID" value="NZ_JAJAON010000080.1"/>
</dbReference>